<dbReference type="Proteomes" id="UP000059680">
    <property type="component" value="Chromosome 8"/>
</dbReference>
<dbReference type="InParanoid" id="A0A0P0XB93"/>
<dbReference type="EMBL" id="AP014964">
    <property type="protein sequence ID" value="BAT03638.1"/>
    <property type="molecule type" value="Genomic_DNA"/>
</dbReference>
<evidence type="ECO:0000313" key="2">
    <source>
        <dbReference type="EMBL" id="BAT03638.1"/>
    </source>
</evidence>
<name>A0A0P0XB93_ORYSJ</name>
<gene>
    <name evidence="2" type="ordered locus">Os08g0124750</name>
    <name evidence="2" type="ORF">OSNPB_080124750</name>
</gene>
<evidence type="ECO:0000256" key="1">
    <source>
        <dbReference type="SAM" id="MobiDB-lite"/>
    </source>
</evidence>
<reference evidence="3" key="1">
    <citation type="journal article" date="2005" name="Nature">
        <title>The map-based sequence of the rice genome.</title>
        <authorList>
            <consortium name="International rice genome sequencing project (IRGSP)"/>
            <person name="Matsumoto T."/>
            <person name="Wu J."/>
            <person name="Kanamori H."/>
            <person name="Katayose Y."/>
            <person name="Fujisawa M."/>
            <person name="Namiki N."/>
            <person name="Mizuno H."/>
            <person name="Yamamoto K."/>
            <person name="Antonio B.A."/>
            <person name="Baba T."/>
            <person name="Sakata K."/>
            <person name="Nagamura Y."/>
            <person name="Aoki H."/>
            <person name="Arikawa K."/>
            <person name="Arita K."/>
            <person name="Bito T."/>
            <person name="Chiden Y."/>
            <person name="Fujitsuka N."/>
            <person name="Fukunaka R."/>
            <person name="Hamada M."/>
            <person name="Harada C."/>
            <person name="Hayashi A."/>
            <person name="Hijishita S."/>
            <person name="Honda M."/>
            <person name="Hosokawa S."/>
            <person name="Ichikawa Y."/>
            <person name="Idonuma A."/>
            <person name="Iijima M."/>
            <person name="Ikeda M."/>
            <person name="Ikeno M."/>
            <person name="Ito K."/>
            <person name="Ito S."/>
            <person name="Ito T."/>
            <person name="Ito Y."/>
            <person name="Ito Y."/>
            <person name="Iwabuchi A."/>
            <person name="Kamiya K."/>
            <person name="Karasawa W."/>
            <person name="Kurita K."/>
            <person name="Katagiri S."/>
            <person name="Kikuta A."/>
            <person name="Kobayashi H."/>
            <person name="Kobayashi N."/>
            <person name="Machita K."/>
            <person name="Maehara T."/>
            <person name="Masukawa M."/>
            <person name="Mizubayashi T."/>
            <person name="Mukai Y."/>
            <person name="Nagasaki H."/>
            <person name="Nagata Y."/>
            <person name="Naito S."/>
            <person name="Nakashima M."/>
            <person name="Nakama Y."/>
            <person name="Nakamichi Y."/>
            <person name="Nakamura M."/>
            <person name="Meguro A."/>
            <person name="Negishi M."/>
            <person name="Ohta I."/>
            <person name="Ohta T."/>
            <person name="Okamoto M."/>
            <person name="Ono N."/>
            <person name="Saji S."/>
            <person name="Sakaguchi M."/>
            <person name="Sakai K."/>
            <person name="Shibata M."/>
            <person name="Shimokawa T."/>
            <person name="Song J."/>
            <person name="Takazaki Y."/>
            <person name="Terasawa K."/>
            <person name="Tsugane M."/>
            <person name="Tsuji K."/>
            <person name="Ueda S."/>
            <person name="Waki K."/>
            <person name="Yamagata H."/>
            <person name="Yamamoto M."/>
            <person name="Yamamoto S."/>
            <person name="Yamane H."/>
            <person name="Yoshiki S."/>
            <person name="Yoshihara R."/>
            <person name="Yukawa K."/>
            <person name="Zhong H."/>
            <person name="Yano M."/>
            <person name="Yuan Q."/>
            <person name="Ouyang S."/>
            <person name="Liu J."/>
            <person name="Jones K.M."/>
            <person name="Gansberger K."/>
            <person name="Moffat K."/>
            <person name="Hill J."/>
            <person name="Bera J."/>
            <person name="Fadrosh D."/>
            <person name="Jin S."/>
            <person name="Johri S."/>
            <person name="Kim M."/>
            <person name="Overton L."/>
            <person name="Reardon M."/>
            <person name="Tsitrin T."/>
            <person name="Vuong H."/>
            <person name="Weaver B."/>
            <person name="Ciecko A."/>
            <person name="Tallon L."/>
            <person name="Jackson J."/>
            <person name="Pai G."/>
            <person name="Aken S.V."/>
            <person name="Utterback T."/>
            <person name="Reidmuller S."/>
            <person name="Feldblyum T."/>
            <person name="Hsiao J."/>
            <person name="Zismann V."/>
            <person name="Iobst S."/>
            <person name="de Vazeille A.R."/>
            <person name="Buell C.R."/>
            <person name="Ying K."/>
            <person name="Li Y."/>
            <person name="Lu T."/>
            <person name="Huang Y."/>
            <person name="Zhao Q."/>
            <person name="Feng Q."/>
            <person name="Zhang L."/>
            <person name="Zhu J."/>
            <person name="Weng Q."/>
            <person name="Mu J."/>
            <person name="Lu Y."/>
            <person name="Fan D."/>
            <person name="Liu Y."/>
            <person name="Guan J."/>
            <person name="Zhang Y."/>
            <person name="Yu S."/>
            <person name="Liu X."/>
            <person name="Zhang Y."/>
            <person name="Hong G."/>
            <person name="Han B."/>
            <person name="Choisne N."/>
            <person name="Demange N."/>
            <person name="Orjeda G."/>
            <person name="Samain S."/>
            <person name="Cattolico L."/>
            <person name="Pelletier E."/>
            <person name="Couloux A."/>
            <person name="Segurens B."/>
            <person name="Wincker P."/>
            <person name="D'Hont A."/>
            <person name="Scarpelli C."/>
            <person name="Weissenbach J."/>
            <person name="Salanoubat M."/>
            <person name="Quetier F."/>
            <person name="Yu Y."/>
            <person name="Kim H.R."/>
            <person name="Rambo T."/>
            <person name="Currie J."/>
            <person name="Collura K."/>
            <person name="Luo M."/>
            <person name="Yang T."/>
            <person name="Ammiraju J.S.S."/>
            <person name="Engler F."/>
            <person name="Soderlund C."/>
            <person name="Wing R.A."/>
            <person name="Palmer L.E."/>
            <person name="de la Bastide M."/>
            <person name="Spiegel L."/>
            <person name="Nascimento L."/>
            <person name="Zutavern T."/>
            <person name="O'Shaughnessy A."/>
            <person name="Dike S."/>
            <person name="Dedhia N."/>
            <person name="Preston R."/>
            <person name="Balija V."/>
            <person name="McCombie W.R."/>
            <person name="Chow T."/>
            <person name="Chen H."/>
            <person name="Chung M."/>
            <person name="Chen C."/>
            <person name="Shaw J."/>
            <person name="Wu H."/>
            <person name="Hsiao K."/>
            <person name="Chao Y."/>
            <person name="Chu M."/>
            <person name="Cheng C."/>
            <person name="Hour A."/>
            <person name="Lee P."/>
            <person name="Lin S."/>
            <person name="Lin Y."/>
            <person name="Liou J."/>
            <person name="Liu S."/>
            <person name="Hsing Y."/>
            <person name="Raghuvanshi S."/>
            <person name="Mohanty A."/>
            <person name="Bharti A.K."/>
            <person name="Gaur A."/>
            <person name="Gupta V."/>
            <person name="Kumar D."/>
            <person name="Ravi V."/>
            <person name="Vij S."/>
            <person name="Kapur A."/>
            <person name="Khurana P."/>
            <person name="Khurana P."/>
            <person name="Khurana J.P."/>
            <person name="Tyagi A.K."/>
            <person name="Gaikwad K."/>
            <person name="Singh A."/>
            <person name="Dalal V."/>
            <person name="Srivastava S."/>
            <person name="Dixit A."/>
            <person name="Pal A.K."/>
            <person name="Ghazi I.A."/>
            <person name="Yadav M."/>
            <person name="Pandit A."/>
            <person name="Bhargava A."/>
            <person name="Sureshbabu K."/>
            <person name="Batra K."/>
            <person name="Sharma T.R."/>
            <person name="Mohapatra T."/>
            <person name="Singh N.K."/>
            <person name="Messing J."/>
            <person name="Nelson A.B."/>
            <person name="Fuks G."/>
            <person name="Kavchok S."/>
            <person name="Keizer G."/>
            <person name="Linton E."/>
            <person name="Llaca V."/>
            <person name="Song R."/>
            <person name="Tanyolac B."/>
            <person name="Young S."/>
            <person name="Ho-Il K."/>
            <person name="Hahn J.H."/>
            <person name="Sangsakoo G."/>
            <person name="Vanavichit A."/>
            <person name="de Mattos Luiz.A.T."/>
            <person name="Zimmer P.D."/>
            <person name="Malone G."/>
            <person name="Dellagostin O."/>
            <person name="de Oliveira A.C."/>
            <person name="Bevan M."/>
            <person name="Bancroft I."/>
            <person name="Minx P."/>
            <person name="Cordum H."/>
            <person name="Wilson R."/>
            <person name="Cheng Z."/>
            <person name="Jin W."/>
            <person name="Jiang J."/>
            <person name="Leong S.A."/>
            <person name="Iwama H."/>
            <person name="Gojobori T."/>
            <person name="Itoh T."/>
            <person name="Niimura Y."/>
            <person name="Fujii Y."/>
            <person name="Habara T."/>
            <person name="Sakai H."/>
            <person name="Sato Y."/>
            <person name="Wilson G."/>
            <person name="Kumar K."/>
            <person name="McCouch S."/>
            <person name="Juretic N."/>
            <person name="Hoen D."/>
            <person name="Wright S."/>
            <person name="Bruskiewich R."/>
            <person name="Bureau T."/>
            <person name="Miyao A."/>
            <person name="Hirochika H."/>
            <person name="Nishikawa T."/>
            <person name="Kadowaki K."/>
            <person name="Sugiura M."/>
            <person name="Burr B."/>
            <person name="Sasaki T."/>
        </authorList>
    </citation>
    <scope>NUCLEOTIDE SEQUENCE [LARGE SCALE GENOMIC DNA]</scope>
    <source>
        <strain evidence="3">cv. Nipponbare</strain>
    </source>
</reference>
<feature type="region of interest" description="Disordered" evidence="1">
    <location>
        <begin position="137"/>
        <end position="157"/>
    </location>
</feature>
<keyword evidence="3" id="KW-1185">Reference proteome</keyword>
<reference evidence="2 3" key="2">
    <citation type="journal article" date="2013" name="Plant Cell Physiol.">
        <title>Rice Annotation Project Database (RAP-DB): an integrative and interactive database for rice genomics.</title>
        <authorList>
            <person name="Sakai H."/>
            <person name="Lee S.S."/>
            <person name="Tanaka T."/>
            <person name="Numa H."/>
            <person name="Kim J."/>
            <person name="Kawahara Y."/>
            <person name="Wakimoto H."/>
            <person name="Yang C.C."/>
            <person name="Iwamoto M."/>
            <person name="Abe T."/>
            <person name="Yamada Y."/>
            <person name="Muto A."/>
            <person name="Inokuchi H."/>
            <person name="Ikemura T."/>
            <person name="Matsumoto T."/>
            <person name="Sasaki T."/>
            <person name="Itoh T."/>
        </authorList>
    </citation>
    <scope>NUCLEOTIDE SEQUENCE [LARGE SCALE GENOMIC DNA]</scope>
    <source>
        <strain evidence="3">cv. Nipponbare</strain>
    </source>
</reference>
<protein>
    <submittedName>
        <fullName evidence="2">Os08g0124750 protein</fullName>
    </submittedName>
</protein>
<sequence length="188" mass="20452">MSRSSSRPWHQPMSCTRLRWRNRLITLISDLYSFFPCLEESLANLLMATARPCSLRYPLYTAPKPPCPSFSSAAKLFVASMRSWYGICLGPMPISISTMGSPSSSSSSSLANPTCLASSASSTSLLFLLRRRRTRTTTMAKRSTTNSAAPTVAPAITPASPEPEVVGECCTAGGGFCWNEELKYQECS</sequence>
<proteinExistence type="predicted"/>
<dbReference type="AlphaFoldDB" id="A0A0P0XB93"/>
<dbReference type="PaxDb" id="39947-A0A0P0XB93"/>
<accession>A0A0P0XB93</accession>
<reference evidence="2 3" key="3">
    <citation type="journal article" date="2013" name="Rice">
        <title>Improvement of the Oryza sativa Nipponbare reference genome using next generation sequence and optical map data.</title>
        <authorList>
            <person name="Kawahara Y."/>
            <person name="de la Bastide M."/>
            <person name="Hamilton J.P."/>
            <person name="Kanamori H."/>
            <person name="McCombie W.R."/>
            <person name="Ouyang S."/>
            <person name="Schwartz D.C."/>
            <person name="Tanaka T."/>
            <person name="Wu J."/>
            <person name="Zhou S."/>
            <person name="Childs K.L."/>
            <person name="Davidson R.M."/>
            <person name="Lin H."/>
            <person name="Quesada-Ocampo L."/>
            <person name="Vaillancourt B."/>
            <person name="Sakai H."/>
            <person name="Lee S.S."/>
            <person name="Kim J."/>
            <person name="Numa H."/>
            <person name="Itoh T."/>
            <person name="Buell C.R."/>
            <person name="Matsumoto T."/>
        </authorList>
    </citation>
    <scope>NUCLEOTIDE SEQUENCE [LARGE SCALE GENOMIC DNA]</scope>
    <source>
        <strain evidence="3">cv. Nipponbare</strain>
    </source>
</reference>
<organism evidence="2 3">
    <name type="scientific">Oryza sativa subsp. japonica</name>
    <name type="common">Rice</name>
    <dbReference type="NCBI Taxonomy" id="39947"/>
    <lineage>
        <taxon>Eukaryota</taxon>
        <taxon>Viridiplantae</taxon>
        <taxon>Streptophyta</taxon>
        <taxon>Embryophyta</taxon>
        <taxon>Tracheophyta</taxon>
        <taxon>Spermatophyta</taxon>
        <taxon>Magnoliopsida</taxon>
        <taxon>Liliopsida</taxon>
        <taxon>Poales</taxon>
        <taxon>Poaceae</taxon>
        <taxon>BOP clade</taxon>
        <taxon>Oryzoideae</taxon>
        <taxon>Oryzeae</taxon>
        <taxon>Oryzinae</taxon>
        <taxon>Oryza</taxon>
        <taxon>Oryza sativa</taxon>
    </lineage>
</organism>
<evidence type="ECO:0000313" key="3">
    <source>
        <dbReference type="Proteomes" id="UP000059680"/>
    </source>
</evidence>
<dbReference type="Gramene" id="Os08t0124750-00">
    <property type="protein sequence ID" value="Os08t0124750-00"/>
    <property type="gene ID" value="Os08g0124750"/>
</dbReference>